<keyword evidence="8" id="KW-1185">Reference proteome</keyword>
<organism evidence="7 8">
    <name type="scientific">Dillenia turbinata</name>
    <dbReference type="NCBI Taxonomy" id="194707"/>
    <lineage>
        <taxon>Eukaryota</taxon>
        <taxon>Viridiplantae</taxon>
        <taxon>Streptophyta</taxon>
        <taxon>Embryophyta</taxon>
        <taxon>Tracheophyta</taxon>
        <taxon>Spermatophyta</taxon>
        <taxon>Magnoliopsida</taxon>
        <taxon>eudicotyledons</taxon>
        <taxon>Gunneridae</taxon>
        <taxon>Pentapetalae</taxon>
        <taxon>Dilleniales</taxon>
        <taxon>Dilleniaceae</taxon>
        <taxon>Dillenia</taxon>
    </lineage>
</organism>
<accession>A0AAN8UMS2</accession>
<dbReference type="Gene3D" id="3.40.50.720">
    <property type="entry name" value="NAD(P)-binding Rossmann-like Domain"/>
    <property type="match status" value="2"/>
</dbReference>
<evidence type="ECO:0000256" key="2">
    <source>
        <dbReference type="ARBA" id="ARBA00023002"/>
    </source>
</evidence>
<feature type="domain" description="D-isomer specific 2-hydroxyacid dehydrogenase NAD-binding" evidence="6">
    <location>
        <begin position="124"/>
        <end position="297"/>
    </location>
</feature>
<comment type="caution">
    <text evidence="7">The sequence shown here is derived from an EMBL/GenBank/DDBJ whole genome shotgun (WGS) entry which is preliminary data.</text>
</comment>
<keyword evidence="3" id="KW-0520">NAD</keyword>
<reference evidence="7 8" key="1">
    <citation type="submission" date="2023-12" db="EMBL/GenBank/DDBJ databases">
        <title>A high-quality genome assembly for Dillenia turbinata (Dilleniales).</title>
        <authorList>
            <person name="Chanderbali A."/>
        </authorList>
    </citation>
    <scope>NUCLEOTIDE SEQUENCE [LARGE SCALE GENOMIC DNA]</scope>
    <source>
        <strain evidence="7">LSX21</strain>
        <tissue evidence="7">Leaf</tissue>
    </source>
</reference>
<evidence type="ECO:0000313" key="8">
    <source>
        <dbReference type="Proteomes" id="UP001370490"/>
    </source>
</evidence>
<dbReference type="EMBL" id="JBAMMX010000022">
    <property type="protein sequence ID" value="KAK6918460.1"/>
    <property type="molecule type" value="Genomic_DNA"/>
</dbReference>
<dbReference type="InterPro" id="IPR006139">
    <property type="entry name" value="D-isomer_2_OHA_DH_cat_dom"/>
</dbReference>
<evidence type="ECO:0000259" key="6">
    <source>
        <dbReference type="Pfam" id="PF02826"/>
    </source>
</evidence>
<name>A0AAN8UMS2_9MAGN</name>
<evidence type="ECO:0000256" key="4">
    <source>
        <dbReference type="RuleBase" id="RU003719"/>
    </source>
</evidence>
<feature type="domain" description="D-isomer specific 2-hydroxyacid dehydrogenase catalytic" evidence="5">
    <location>
        <begin position="61"/>
        <end position="328"/>
    </location>
</feature>
<dbReference type="Pfam" id="PF02826">
    <property type="entry name" value="2-Hacid_dh_C"/>
    <property type="match status" value="1"/>
</dbReference>
<dbReference type="PANTHER" id="PTHR10996">
    <property type="entry name" value="2-HYDROXYACID DEHYDROGENASE-RELATED"/>
    <property type="match status" value="1"/>
</dbReference>
<dbReference type="CDD" id="cd12156">
    <property type="entry name" value="HPPR"/>
    <property type="match status" value="1"/>
</dbReference>
<evidence type="ECO:0000256" key="3">
    <source>
        <dbReference type="ARBA" id="ARBA00023027"/>
    </source>
</evidence>
<dbReference type="InterPro" id="IPR006140">
    <property type="entry name" value="D-isomer_DH_NAD-bd"/>
</dbReference>
<keyword evidence="2 4" id="KW-0560">Oxidoreductase</keyword>
<dbReference type="GO" id="GO:0051287">
    <property type="term" value="F:NAD binding"/>
    <property type="evidence" value="ECO:0007669"/>
    <property type="project" value="InterPro"/>
</dbReference>
<dbReference type="SUPFAM" id="SSF51735">
    <property type="entry name" value="NAD(P)-binding Rossmann-fold domains"/>
    <property type="match status" value="1"/>
</dbReference>
<dbReference type="GO" id="GO:0030267">
    <property type="term" value="F:glyoxylate reductase (NADPH) activity"/>
    <property type="evidence" value="ECO:0007669"/>
    <property type="project" value="TreeGrafter"/>
</dbReference>
<proteinExistence type="inferred from homology"/>
<dbReference type="PANTHER" id="PTHR10996:SF179">
    <property type="entry name" value="D-ISOMER SPECIFIC 2-HYDROXYACID DEHYDROGENASE FAMILY PROTEIN-RELATED"/>
    <property type="match status" value="1"/>
</dbReference>
<dbReference type="Pfam" id="PF00389">
    <property type="entry name" value="2-Hacid_dh"/>
    <property type="match status" value="1"/>
</dbReference>
<gene>
    <name evidence="7" type="ORF">RJ641_016882</name>
</gene>
<dbReference type="Proteomes" id="UP001370490">
    <property type="component" value="Unassembled WGS sequence"/>
</dbReference>
<evidence type="ECO:0000256" key="1">
    <source>
        <dbReference type="ARBA" id="ARBA00022857"/>
    </source>
</evidence>
<dbReference type="AlphaFoldDB" id="A0AAN8UMS2"/>
<comment type="similarity">
    <text evidence="4">Belongs to the D-isomer specific 2-hydroxyacid dehydrogenase family.</text>
</comment>
<dbReference type="InterPro" id="IPR050223">
    <property type="entry name" value="D-isomer_2-hydroxyacid_DH"/>
</dbReference>
<sequence>MSQKQHQQEKQEQLPQILVLGPPLVYKNHEHEFAKRFQILKPWESSLPIHLFLSTYCGSIQAVLTSGLFKITADGVLCHLPSLRLIVTTSVGLNHINLHECRRRGIIIANAAGVSSEDVAELGVGLLINVLRKVPAGDRYVRTGIWMTNGHYPLGSKVGGKRIGIVGLGSIGCEVAKRLEAFGCRISYNSQREKPSVPYQFYSNVCELAANSDALIICCTLTDETRHMINKEVILALGKDGVIVNIARGAIIDEKEMIKCLINGEIGGAGLDVLENEPLVPSELYAMDNVVLTQHVGVHTNESVSDRFEAVVGNLEAFFSNKLLLTPVLNY</sequence>
<dbReference type="SUPFAM" id="SSF52283">
    <property type="entry name" value="Formate/glycerate dehydrogenase catalytic domain-like"/>
    <property type="match status" value="1"/>
</dbReference>
<protein>
    <submittedName>
        <fullName evidence="7">D-isomer specific 2-hydroxyacid dehydrogenase, NAD-binding domain</fullName>
    </submittedName>
</protein>
<evidence type="ECO:0000313" key="7">
    <source>
        <dbReference type="EMBL" id="KAK6918460.1"/>
    </source>
</evidence>
<dbReference type="GO" id="GO:0005829">
    <property type="term" value="C:cytosol"/>
    <property type="evidence" value="ECO:0007669"/>
    <property type="project" value="TreeGrafter"/>
</dbReference>
<dbReference type="InterPro" id="IPR036291">
    <property type="entry name" value="NAD(P)-bd_dom_sf"/>
</dbReference>
<keyword evidence="1" id="KW-0521">NADP</keyword>
<dbReference type="GO" id="GO:0016618">
    <property type="term" value="F:hydroxypyruvate reductase [NAD(P)H] activity"/>
    <property type="evidence" value="ECO:0007669"/>
    <property type="project" value="TreeGrafter"/>
</dbReference>
<evidence type="ECO:0000259" key="5">
    <source>
        <dbReference type="Pfam" id="PF00389"/>
    </source>
</evidence>
<dbReference type="FunFam" id="3.40.50.720:FF:000213">
    <property type="entry name" value="Putative 2-hydroxyacid dehydrogenase"/>
    <property type="match status" value="1"/>
</dbReference>